<dbReference type="InterPro" id="IPR040202">
    <property type="entry name" value="Brl1/Brr6"/>
</dbReference>
<dbReference type="GO" id="GO:0055088">
    <property type="term" value="P:lipid homeostasis"/>
    <property type="evidence" value="ECO:0007669"/>
    <property type="project" value="InterPro"/>
</dbReference>
<proteinExistence type="predicted"/>
<feature type="region of interest" description="Disordered" evidence="1">
    <location>
        <begin position="115"/>
        <end position="135"/>
    </location>
</feature>
<organism evidence="4 5">
    <name type="scientific">Meyerozyma guilliermondii (strain ATCC 6260 / CBS 566 / DSM 6381 / JCM 1539 / NBRC 10279 / NRRL Y-324)</name>
    <name type="common">Yeast</name>
    <name type="synonym">Candida guilliermondii</name>
    <dbReference type="NCBI Taxonomy" id="294746"/>
    <lineage>
        <taxon>Eukaryota</taxon>
        <taxon>Fungi</taxon>
        <taxon>Dikarya</taxon>
        <taxon>Ascomycota</taxon>
        <taxon>Saccharomycotina</taxon>
        <taxon>Pichiomycetes</taxon>
        <taxon>Debaryomycetaceae</taxon>
        <taxon>Meyerozyma</taxon>
    </lineage>
</organism>
<feature type="region of interest" description="Disordered" evidence="1">
    <location>
        <begin position="1"/>
        <end position="86"/>
    </location>
</feature>
<evidence type="ECO:0000256" key="1">
    <source>
        <dbReference type="SAM" id="MobiDB-lite"/>
    </source>
</evidence>
<feature type="transmembrane region" description="Helical" evidence="2">
    <location>
        <begin position="399"/>
        <end position="420"/>
    </location>
</feature>
<dbReference type="Pfam" id="PF10104">
    <property type="entry name" value="Brr6_like_C_C"/>
    <property type="match status" value="1"/>
</dbReference>
<dbReference type="eggNOG" id="KOG4503">
    <property type="taxonomic scope" value="Eukaryota"/>
</dbReference>
<dbReference type="GO" id="GO:0006998">
    <property type="term" value="P:nuclear envelope organization"/>
    <property type="evidence" value="ECO:0007669"/>
    <property type="project" value="InterPro"/>
</dbReference>
<dbReference type="EMBL" id="CH408158">
    <property type="protein sequence ID" value="EDK39734.2"/>
    <property type="molecule type" value="Genomic_DNA"/>
</dbReference>
<feature type="domain" description="Brl1/Brr6" evidence="3">
    <location>
        <begin position="288"/>
        <end position="421"/>
    </location>
</feature>
<feature type="transmembrane region" description="Helical" evidence="2">
    <location>
        <begin position="291"/>
        <end position="312"/>
    </location>
</feature>
<keyword evidence="2" id="KW-0472">Membrane</keyword>
<feature type="region of interest" description="Disordered" evidence="1">
    <location>
        <begin position="226"/>
        <end position="256"/>
    </location>
</feature>
<feature type="region of interest" description="Disordered" evidence="1">
    <location>
        <begin position="175"/>
        <end position="194"/>
    </location>
</feature>
<dbReference type="InParanoid" id="A5DKN1"/>
<feature type="compositionally biased region" description="Polar residues" evidence="1">
    <location>
        <begin position="237"/>
        <end position="256"/>
    </location>
</feature>
<dbReference type="OrthoDB" id="5961at2759"/>
<dbReference type="InterPro" id="IPR018767">
    <property type="entry name" value="Brl1/Brr6_dom"/>
</dbReference>
<dbReference type="FunCoup" id="A5DKN1">
    <property type="interactions" value="31"/>
</dbReference>
<dbReference type="GeneID" id="5126309"/>
<dbReference type="OMA" id="ETHSSMT"/>
<dbReference type="HOGENOM" id="CLU_031411_0_0_1"/>
<name>A5DKN1_PICGU</name>
<dbReference type="GO" id="GO:0031965">
    <property type="term" value="C:nuclear membrane"/>
    <property type="evidence" value="ECO:0007669"/>
    <property type="project" value="InterPro"/>
</dbReference>
<dbReference type="SMART" id="SM01042">
    <property type="entry name" value="Brr6_like_C_C"/>
    <property type="match status" value="1"/>
</dbReference>
<dbReference type="KEGG" id="pgu:PGUG_03832"/>
<reference evidence="4 5" key="1">
    <citation type="journal article" date="2009" name="Nature">
        <title>Evolution of pathogenicity and sexual reproduction in eight Candida genomes.</title>
        <authorList>
            <person name="Butler G."/>
            <person name="Rasmussen M.D."/>
            <person name="Lin M.F."/>
            <person name="Santos M.A."/>
            <person name="Sakthikumar S."/>
            <person name="Munro C.A."/>
            <person name="Rheinbay E."/>
            <person name="Grabherr M."/>
            <person name="Forche A."/>
            <person name="Reedy J.L."/>
            <person name="Agrafioti I."/>
            <person name="Arnaud M.B."/>
            <person name="Bates S."/>
            <person name="Brown A.J."/>
            <person name="Brunke S."/>
            <person name="Costanzo M.C."/>
            <person name="Fitzpatrick D.A."/>
            <person name="de Groot P.W."/>
            <person name="Harris D."/>
            <person name="Hoyer L.L."/>
            <person name="Hube B."/>
            <person name="Klis F.M."/>
            <person name="Kodira C."/>
            <person name="Lennard N."/>
            <person name="Logue M.E."/>
            <person name="Martin R."/>
            <person name="Neiman A.M."/>
            <person name="Nikolaou E."/>
            <person name="Quail M.A."/>
            <person name="Quinn J."/>
            <person name="Santos M.C."/>
            <person name="Schmitzberger F.F."/>
            <person name="Sherlock G."/>
            <person name="Shah P."/>
            <person name="Silverstein K.A."/>
            <person name="Skrzypek M.S."/>
            <person name="Soll D."/>
            <person name="Staggs R."/>
            <person name="Stansfield I."/>
            <person name="Stumpf M.P."/>
            <person name="Sudbery P.E."/>
            <person name="Srikantha T."/>
            <person name="Zeng Q."/>
            <person name="Berman J."/>
            <person name="Berriman M."/>
            <person name="Heitman J."/>
            <person name="Gow N.A."/>
            <person name="Lorenz M.C."/>
            <person name="Birren B.W."/>
            <person name="Kellis M."/>
            <person name="Cuomo C.A."/>
        </authorList>
    </citation>
    <scope>NUCLEOTIDE SEQUENCE [LARGE SCALE GENOMIC DNA]</scope>
    <source>
        <strain evidence="5">ATCC 6260 / CBS 566 / DSM 6381 / JCM 1539 / NBRC 10279 / NRRL Y-324</strain>
    </source>
</reference>
<evidence type="ECO:0000313" key="5">
    <source>
        <dbReference type="Proteomes" id="UP000001997"/>
    </source>
</evidence>
<evidence type="ECO:0000259" key="3">
    <source>
        <dbReference type="SMART" id="SM01042"/>
    </source>
</evidence>
<keyword evidence="5" id="KW-1185">Reference proteome</keyword>
<dbReference type="PANTHER" id="PTHR28136">
    <property type="entry name" value="NUCLEUS EXPORT PROTEIN BRR6"/>
    <property type="match status" value="1"/>
</dbReference>
<dbReference type="AlphaFoldDB" id="A5DKN1"/>
<dbReference type="VEuPathDB" id="FungiDB:PGUG_03832"/>
<dbReference type="RefSeq" id="XP_001484451.2">
    <property type="nucleotide sequence ID" value="XM_001484401.1"/>
</dbReference>
<dbReference type="PANTHER" id="PTHR28136:SF1">
    <property type="entry name" value="NUCLEUS EXPORT PROTEIN BRL1"/>
    <property type="match status" value="1"/>
</dbReference>
<sequence length="432" mass="47828">MDRFQSLSLHETSQDDYMDIDNYGYVPGDDSTYSQDAEIEGSSGDIHRGLGGSSTPLRYDSDTDEELEVAPGSDGQENSTFEGSDHESTSFLAGILSPTELGARLAVGKQLLLPAPGDNITAEGSEDETDRENQNDSVDYEFDTSKNATALAKVPPKNLSVFQDKVERSFFKQDSPVTHSFGSQSQSLGNLGTQSVGSGNSYHLNGVQVHHHHYYYNPFESKIRQRDTQLKSKKRQTSQISHSKSTPISSQVSQISKQETLQIPRHDIIMPHPWDRRSSPQVRTVYVLSSYLQLVVNMAAILLGAYIVYSIITTIKHDIGEKLQQEASHRLVEMAACRRAYHENQCDPETIVPAMEQACAHWQKCMNQDPFSGGNMSSVSAHTLGMIVNSLIEPLGFKVLVVVLSFTVVVFGCNFGFGYLRAKAYWGNEGKN</sequence>
<feature type="compositionally biased region" description="Polar residues" evidence="1">
    <location>
        <begin position="1"/>
        <end position="11"/>
    </location>
</feature>
<gene>
    <name evidence="4" type="ORF">PGUG_03832</name>
</gene>
<keyword evidence="2" id="KW-0812">Transmembrane</keyword>
<accession>A5DKN1</accession>
<keyword evidence="2" id="KW-1133">Transmembrane helix</keyword>
<evidence type="ECO:0000313" key="4">
    <source>
        <dbReference type="EMBL" id="EDK39734.2"/>
    </source>
</evidence>
<dbReference type="Proteomes" id="UP000001997">
    <property type="component" value="Unassembled WGS sequence"/>
</dbReference>
<protein>
    <recommendedName>
        <fullName evidence="3">Brl1/Brr6 domain-containing protein</fullName>
    </recommendedName>
</protein>
<evidence type="ECO:0000256" key="2">
    <source>
        <dbReference type="SAM" id="Phobius"/>
    </source>
</evidence>